<reference evidence="13" key="3">
    <citation type="submission" date="2025-09" db="UniProtKB">
        <authorList>
            <consortium name="Ensembl"/>
        </authorList>
    </citation>
    <scope>IDENTIFICATION</scope>
</reference>
<evidence type="ECO:0000256" key="2">
    <source>
        <dbReference type="ARBA" id="ARBA00006991"/>
    </source>
</evidence>
<evidence type="ECO:0000256" key="4">
    <source>
        <dbReference type="ARBA" id="ARBA00022737"/>
    </source>
</evidence>
<dbReference type="PANTHER" id="PTHR23235">
    <property type="entry name" value="KRUEPPEL-LIKE TRANSCRIPTION FACTOR"/>
    <property type="match status" value="1"/>
</dbReference>
<comment type="similarity">
    <text evidence="2">Belongs to the krueppel C2H2-type zinc-finger protein family.</text>
</comment>
<keyword evidence="4" id="KW-0677">Repeat</keyword>
<keyword evidence="14" id="KW-1185">Reference proteome</keyword>
<evidence type="ECO:0000256" key="11">
    <source>
        <dbReference type="SAM" id="MobiDB-lite"/>
    </source>
</evidence>
<dbReference type="SUPFAM" id="SSF57667">
    <property type="entry name" value="beta-beta-alpha zinc fingers"/>
    <property type="match status" value="4"/>
</dbReference>
<name>A0A3P8V7A1_CYNSE</name>
<dbReference type="InParanoid" id="A0A3P8V7A1"/>
<evidence type="ECO:0000313" key="13">
    <source>
        <dbReference type="Ensembl" id="ENSCSEP00000008290.1"/>
    </source>
</evidence>
<organism evidence="13 14">
    <name type="scientific">Cynoglossus semilaevis</name>
    <name type="common">Tongue sole</name>
    <dbReference type="NCBI Taxonomy" id="244447"/>
    <lineage>
        <taxon>Eukaryota</taxon>
        <taxon>Metazoa</taxon>
        <taxon>Chordata</taxon>
        <taxon>Craniata</taxon>
        <taxon>Vertebrata</taxon>
        <taxon>Euteleostomi</taxon>
        <taxon>Actinopterygii</taxon>
        <taxon>Neopterygii</taxon>
        <taxon>Teleostei</taxon>
        <taxon>Neoteleostei</taxon>
        <taxon>Acanthomorphata</taxon>
        <taxon>Carangaria</taxon>
        <taxon>Pleuronectiformes</taxon>
        <taxon>Pleuronectoidei</taxon>
        <taxon>Cynoglossidae</taxon>
        <taxon>Cynoglossinae</taxon>
        <taxon>Cynoglossus</taxon>
    </lineage>
</organism>
<dbReference type="GO" id="GO:0000978">
    <property type="term" value="F:RNA polymerase II cis-regulatory region sequence-specific DNA binding"/>
    <property type="evidence" value="ECO:0007669"/>
    <property type="project" value="TreeGrafter"/>
</dbReference>
<evidence type="ECO:0000256" key="1">
    <source>
        <dbReference type="ARBA" id="ARBA00004123"/>
    </source>
</evidence>
<dbReference type="GeneTree" id="ENSGT00940000160184"/>
<keyword evidence="6" id="KW-0862">Zinc</keyword>
<feature type="domain" description="C2H2-type" evidence="12">
    <location>
        <begin position="308"/>
        <end position="335"/>
    </location>
</feature>
<feature type="region of interest" description="Disordered" evidence="11">
    <location>
        <begin position="64"/>
        <end position="98"/>
    </location>
</feature>
<evidence type="ECO:0000256" key="9">
    <source>
        <dbReference type="ARBA" id="ARBA00023242"/>
    </source>
</evidence>
<reference evidence="13 14" key="1">
    <citation type="journal article" date="2014" name="Nat. Genet.">
        <title>Whole-genome sequence of a flatfish provides insights into ZW sex chromosome evolution and adaptation to a benthic lifestyle.</title>
        <authorList>
            <person name="Chen S."/>
            <person name="Zhang G."/>
            <person name="Shao C."/>
            <person name="Huang Q."/>
            <person name="Liu G."/>
            <person name="Zhang P."/>
            <person name="Song W."/>
            <person name="An N."/>
            <person name="Chalopin D."/>
            <person name="Volff J.N."/>
            <person name="Hong Y."/>
            <person name="Li Q."/>
            <person name="Sha Z."/>
            <person name="Zhou H."/>
            <person name="Xie M."/>
            <person name="Yu Q."/>
            <person name="Liu Y."/>
            <person name="Xiang H."/>
            <person name="Wang N."/>
            <person name="Wu K."/>
            <person name="Yang C."/>
            <person name="Zhou Q."/>
            <person name="Liao X."/>
            <person name="Yang L."/>
            <person name="Hu Q."/>
            <person name="Zhang J."/>
            <person name="Meng L."/>
            <person name="Jin L."/>
            <person name="Tian Y."/>
            <person name="Lian J."/>
            <person name="Yang J."/>
            <person name="Miao G."/>
            <person name="Liu S."/>
            <person name="Liang Z."/>
            <person name="Yan F."/>
            <person name="Li Y."/>
            <person name="Sun B."/>
            <person name="Zhang H."/>
            <person name="Zhang J."/>
            <person name="Zhu Y."/>
            <person name="Du M."/>
            <person name="Zhao Y."/>
            <person name="Schartl M."/>
            <person name="Tang Q."/>
            <person name="Wang J."/>
        </authorList>
    </citation>
    <scope>NUCLEOTIDE SEQUENCE</scope>
</reference>
<dbReference type="FunFam" id="3.30.160.60:FF:000515">
    <property type="entry name" value="early growth response protein 4"/>
    <property type="match status" value="1"/>
</dbReference>
<dbReference type="GO" id="GO:0005634">
    <property type="term" value="C:nucleus"/>
    <property type="evidence" value="ECO:0007669"/>
    <property type="project" value="UniProtKB-SubCell"/>
</dbReference>
<comment type="subcellular location">
    <subcellularLocation>
        <location evidence="1">Nucleus</location>
    </subcellularLocation>
</comment>
<dbReference type="AlphaFoldDB" id="A0A3P8V7A1"/>
<keyword evidence="9" id="KW-0539">Nucleus</keyword>
<proteinExistence type="inferred from homology"/>
<keyword evidence="8" id="KW-0804">Transcription</keyword>
<evidence type="ECO:0000256" key="6">
    <source>
        <dbReference type="ARBA" id="ARBA00022833"/>
    </source>
</evidence>
<protein>
    <recommendedName>
        <fullName evidence="12">C2H2-type domain-containing protein</fullName>
    </recommendedName>
</protein>
<dbReference type="PROSITE" id="PS50157">
    <property type="entry name" value="ZINC_FINGER_C2H2_2"/>
    <property type="match status" value="4"/>
</dbReference>
<dbReference type="SMART" id="SM00355">
    <property type="entry name" value="ZnF_C2H2"/>
    <property type="match status" value="5"/>
</dbReference>
<dbReference type="InterPro" id="IPR036236">
    <property type="entry name" value="Znf_C2H2_sf"/>
</dbReference>
<dbReference type="GO" id="GO:0000981">
    <property type="term" value="F:DNA-binding transcription factor activity, RNA polymerase II-specific"/>
    <property type="evidence" value="ECO:0007669"/>
    <property type="project" value="TreeGrafter"/>
</dbReference>
<feature type="domain" description="C2H2-type" evidence="12">
    <location>
        <begin position="280"/>
        <end position="307"/>
    </location>
</feature>
<evidence type="ECO:0000256" key="7">
    <source>
        <dbReference type="ARBA" id="ARBA00023015"/>
    </source>
</evidence>
<dbReference type="Gene3D" id="3.30.160.60">
    <property type="entry name" value="Classic Zinc Finger"/>
    <property type="match status" value="5"/>
</dbReference>
<dbReference type="Ensembl" id="ENSCSET00000008376.1">
    <property type="protein sequence ID" value="ENSCSEP00000008290.1"/>
    <property type="gene ID" value="ENSCSEG00000005306.1"/>
</dbReference>
<feature type="region of interest" description="Disordered" evidence="11">
    <location>
        <begin position="228"/>
        <end position="258"/>
    </location>
</feature>
<keyword evidence="7" id="KW-0805">Transcription regulation</keyword>
<evidence type="ECO:0000256" key="3">
    <source>
        <dbReference type="ARBA" id="ARBA00022723"/>
    </source>
</evidence>
<dbReference type="PROSITE" id="PS00028">
    <property type="entry name" value="ZINC_FINGER_C2H2_1"/>
    <property type="match status" value="3"/>
</dbReference>
<feature type="domain" description="C2H2-type" evidence="12">
    <location>
        <begin position="257"/>
        <end position="279"/>
    </location>
</feature>
<dbReference type="Proteomes" id="UP000265120">
    <property type="component" value="Chromosome 1"/>
</dbReference>
<accession>A0A3P8V7A1</accession>
<feature type="domain" description="C2H2-type" evidence="12">
    <location>
        <begin position="169"/>
        <end position="196"/>
    </location>
</feature>
<evidence type="ECO:0000259" key="12">
    <source>
        <dbReference type="PROSITE" id="PS50157"/>
    </source>
</evidence>
<dbReference type="InterPro" id="IPR013087">
    <property type="entry name" value="Znf_C2H2_type"/>
</dbReference>
<reference evidence="13" key="2">
    <citation type="submission" date="2025-08" db="UniProtKB">
        <authorList>
            <consortium name="Ensembl"/>
        </authorList>
    </citation>
    <scope>IDENTIFICATION</scope>
</reference>
<feature type="compositionally biased region" description="Low complexity" evidence="11">
    <location>
        <begin position="230"/>
        <end position="244"/>
    </location>
</feature>
<dbReference type="Pfam" id="PF00096">
    <property type="entry name" value="zf-C2H2"/>
    <property type="match status" value="3"/>
</dbReference>
<evidence type="ECO:0000256" key="5">
    <source>
        <dbReference type="ARBA" id="ARBA00022771"/>
    </source>
</evidence>
<evidence type="ECO:0000256" key="8">
    <source>
        <dbReference type="ARBA" id="ARBA00023163"/>
    </source>
</evidence>
<dbReference type="GO" id="GO:0008270">
    <property type="term" value="F:zinc ion binding"/>
    <property type="evidence" value="ECO:0007669"/>
    <property type="project" value="UniProtKB-KW"/>
</dbReference>
<keyword evidence="5 10" id="KW-0863">Zinc-finger</keyword>
<evidence type="ECO:0000313" key="14">
    <source>
        <dbReference type="Proteomes" id="UP000265120"/>
    </source>
</evidence>
<evidence type="ECO:0000256" key="10">
    <source>
        <dbReference type="PROSITE-ProRule" id="PRU00042"/>
    </source>
</evidence>
<keyword evidence="3" id="KW-0479">Metal-binding</keyword>
<sequence>MPCWFLVFSNHVDQGGRSFSEEEPEGKGPLSHWSVQHRLKYWSETEDVDNEDVDEWTPERKVKTELKTSSGKRRVHSEGTVKKKKKIQPNSKDSPGPRSCVVCKIPRNSLSMLIKHSWTHMDHPARLCGVCGEHSESSEELGRHLHGHQKTHSCSICGKSFLSILEKPHRCHICQVALAQSEVLQRHTLIHSNDKPNVQLQRHSLKTGTELSLERSGKKKTVSWTSRFWSNSHHPGSSSKVSSSLQTQVEPKQRTGCERRFSRSDELNRHVRIHTGQKPFQCAVCARSFSRSDHLTTHTRTHTGEKPFSCDVCGKRFARSDERKRHGRVHIKQQLRAQMMAAYSLALNGPGV</sequence>
<dbReference type="PANTHER" id="PTHR23235:SF155">
    <property type="entry name" value="EARLY GROWTH RESPONSE 4-RELATED"/>
    <property type="match status" value="1"/>
</dbReference>